<organism evidence="3 4">
    <name type="scientific">Microvirga puerhi</name>
    <dbReference type="NCBI Taxonomy" id="2876078"/>
    <lineage>
        <taxon>Bacteria</taxon>
        <taxon>Pseudomonadati</taxon>
        <taxon>Pseudomonadota</taxon>
        <taxon>Alphaproteobacteria</taxon>
        <taxon>Hyphomicrobiales</taxon>
        <taxon>Methylobacteriaceae</taxon>
        <taxon>Microvirga</taxon>
    </lineage>
</organism>
<dbReference type="RefSeq" id="WP_224312352.1">
    <property type="nucleotide sequence ID" value="NZ_JAIRBM010000004.1"/>
</dbReference>
<comment type="subcellular location">
    <subcellularLocation>
        <location evidence="1">Cell envelope</location>
    </subcellularLocation>
</comment>
<sequence length="353" mass="38689">MNFAVRNIGAHVSPEESVAHITDDRFDTARLIDLERAQSALEIDRQRIAAQISAVTEARKIMQAQANDYKEGRVRQIEARIGEAQAAQESAAAKLREADSALKRTISLNDRGLQTNITLDKAKADYDVAQQDIQGTQQRYNFLSTELAAAKNGVFIGDSYNDAPSSTQRIREFDLRLAELAAESRQVEMRLRQGSEQVSAERVRVNKLTSAELNTDQPSIVWNFLVSGGEYVNRGQDLMRLVDCSTTMVTASVSETVYSRLKVGMPAQFRLNADQRVFDATITRLGGSGASGLYATLAIGPSAEHLSRFDVALDVPNLTSDPDLSCAIGRTGRVIFASGPLSSFREVLARFGL</sequence>
<evidence type="ECO:0000256" key="1">
    <source>
        <dbReference type="ARBA" id="ARBA00004196"/>
    </source>
</evidence>
<dbReference type="PANTHER" id="PTHR32347:SF23">
    <property type="entry name" value="BLL5650 PROTEIN"/>
    <property type="match status" value="1"/>
</dbReference>
<name>A0ABS7VLJ8_9HYPH</name>
<dbReference type="PANTHER" id="PTHR32347">
    <property type="entry name" value="EFFLUX SYSTEM COMPONENT YKNX-RELATED"/>
    <property type="match status" value="1"/>
</dbReference>
<evidence type="ECO:0000256" key="2">
    <source>
        <dbReference type="ARBA" id="ARBA00023054"/>
    </source>
</evidence>
<gene>
    <name evidence="3" type="ORF">K9B37_06995</name>
</gene>
<evidence type="ECO:0000313" key="3">
    <source>
        <dbReference type="EMBL" id="MBZ6076036.1"/>
    </source>
</evidence>
<comment type="caution">
    <text evidence="3">The sequence shown here is derived from an EMBL/GenBank/DDBJ whole genome shotgun (WGS) entry which is preliminary data.</text>
</comment>
<keyword evidence="2" id="KW-0175">Coiled coil</keyword>
<dbReference type="Proteomes" id="UP000704176">
    <property type="component" value="Unassembled WGS sequence"/>
</dbReference>
<proteinExistence type="predicted"/>
<reference evidence="3 4" key="1">
    <citation type="submission" date="2021-09" db="EMBL/GenBank/DDBJ databases">
        <title>The complete genome sequence of a new microorganism.</title>
        <authorList>
            <person name="Zi Z."/>
        </authorList>
    </citation>
    <scope>NUCLEOTIDE SEQUENCE [LARGE SCALE GENOMIC DNA]</scope>
    <source>
        <strain evidence="3 4">WGZ8</strain>
    </source>
</reference>
<protein>
    <submittedName>
        <fullName evidence="3">HlyD family efflux transporter periplasmic adaptor subunit</fullName>
    </submittedName>
</protein>
<dbReference type="Gene3D" id="2.40.30.170">
    <property type="match status" value="1"/>
</dbReference>
<keyword evidence="4" id="KW-1185">Reference proteome</keyword>
<accession>A0ABS7VLJ8</accession>
<evidence type="ECO:0000313" key="4">
    <source>
        <dbReference type="Proteomes" id="UP000704176"/>
    </source>
</evidence>
<dbReference type="InterPro" id="IPR050465">
    <property type="entry name" value="UPF0194_transport"/>
</dbReference>
<dbReference type="EMBL" id="JAIRBM010000004">
    <property type="protein sequence ID" value="MBZ6076036.1"/>
    <property type="molecule type" value="Genomic_DNA"/>
</dbReference>